<evidence type="ECO:0000313" key="4">
    <source>
        <dbReference type="EMBL" id="KAL3817743.1"/>
    </source>
</evidence>
<organism evidence="4 5">
    <name type="scientific">Cyclostephanos tholiformis</name>
    <dbReference type="NCBI Taxonomy" id="382380"/>
    <lineage>
        <taxon>Eukaryota</taxon>
        <taxon>Sar</taxon>
        <taxon>Stramenopiles</taxon>
        <taxon>Ochrophyta</taxon>
        <taxon>Bacillariophyta</taxon>
        <taxon>Coscinodiscophyceae</taxon>
        <taxon>Thalassiosirophycidae</taxon>
        <taxon>Stephanodiscales</taxon>
        <taxon>Stephanodiscaceae</taxon>
        <taxon>Cyclostephanos</taxon>
    </lineage>
</organism>
<dbReference type="Proteomes" id="UP001530377">
    <property type="component" value="Unassembled WGS sequence"/>
</dbReference>
<dbReference type="EMBL" id="JALLPB020000093">
    <property type="protein sequence ID" value="KAL3817743.1"/>
    <property type="molecule type" value="Genomic_DNA"/>
</dbReference>
<proteinExistence type="predicted"/>
<evidence type="ECO:0000256" key="2">
    <source>
        <dbReference type="SAM" id="SignalP"/>
    </source>
</evidence>
<accession>A0ABD3RZU9</accession>
<feature type="chain" id="PRO_5044813523" description="Rubredoxin-like domain-containing protein" evidence="2">
    <location>
        <begin position="20"/>
        <end position="568"/>
    </location>
</feature>
<dbReference type="PROSITE" id="PS50903">
    <property type="entry name" value="RUBREDOXIN_LIKE"/>
    <property type="match status" value="1"/>
</dbReference>
<evidence type="ECO:0000313" key="5">
    <source>
        <dbReference type="Proteomes" id="UP001530377"/>
    </source>
</evidence>
<reference evidence="4 5" key="1">
    <citation type="submission" date="2024-10" db="EMBL/GenBank/DDBJ databases">
        <title>Updated reference genomes for cyclostephanoid diatoms.</title>
        <authorList>
            <person name="Roberts W.R."/>
            <person name="Alverson A.J."/>
        </authorList>
    </citation>
    <scope>NUCLEOTIDE SEQUENCE [LARGE SCALE GENOMIC DNA]</scope>
    <source>
        <strain evidence="4 5">AJA228-03</strain>
    </source>
</reference>
<sequence length="568" mass="61959">MRVPLAILFSVMATSSAFSAVPRSSTAFSTTGLHMSSPVKVPITITGDNVDLTTALSDYVKLKVDRTLGKLSSVPGVSHCDARKLRKYKERRLNGYHGGPNMGENLADVLDAIEDVDTEADNAAPDADDDSSFMDPEQAVITKVKRYHIDFIKMRFSSSATTTLLLAGASFVKSFSIQSSLSPVRIAAPSTKRMATTPDGGDYLESILGEGSSYRDAAGALRNAVSLSPVIRVPDGSPAATVTLTSSVVASDIFGDDFALEEAVEEEAAAVDPLLNNEILKRQHAKKLKREQTKASGGMMRYVKNPLLLVKGKDFADVTITVLIPAFVAYLALKKVSEIAFGKLGDKADALYEKAAKDITYHVGDYESMQSTYNDYKKKLWFNGAPSYINSQLVKRICVAYCTQSAYRDAVAEAGPGQKKITEGWKVLGLDKETATRIFEETSALGFLSRDELWAKEEQDAYREKIAAEERRRQELRDIIDKDGNLIDPTNIDPDKLIKDEDFNREPEDDGKDEGGPLTGATMAKECGNCGYTLFIAAGREAKFFPSGFTCPQCGAARDQFKDVEIDV</sequence>
<comment type="caution">
    <text evidence="4">The sequence shown here is derived from an EMBL/GenBank/DDBJ whole genome shotgun (WGS) entry which is preliminary data.</text>
</comment>
<dbReference type="InterPro" id="IPR024934">
    <property type="entry name" value="Rubredoxin-like_dom"/>
</dbReference>
<evidence type="ECO:0000256" key="1">
    <source>
        <dbReference type="SAM" id="MobiDB-lite"/>
    </source>
</evidence>
<gene>
    <name evidence="4" type="ORF">ACHAXA_010963</name>
</gene>
<name>A0ABD3RZU9_9STRA</name>
<evidence type="ECO:0000259" key="3">
    <source>
        <dbReference type="PROSITE" id="PS50903"/>
    </source>
</evidence>
<dbReference type="SUPFAM" id="SSF57802">
    <property type="entry name" value="Rubredoxin-like"/>
    <property type="match status" value="1"/>
</dbReference>
<feature type="compositionally biased region" description="Basic and acidic residues" evidence="1">
    <location>
        <begin position="493"/>
        <end position="506"/>
    </location>
</feature>
<feature type="region of interest" description="Disordered" evidence="1">
    <location>
        <begin position="487"/>
        <end position="518"/>
    </location>
</feature>
<feature type="signal peptide" evidence="2">
    <location>
        <begin position="1"/>
        <end position="19"/>
    </location>
</feature>
<keyword evidence="2" id="KW-0732">Signal</keyword>
<keyword evidence="5" id="KW-1185">Reference proteome</keyword>
<feature type="domain" description="Rubredoxin-like" evidence="3">
    <location>
        <begin position="522"/>
        <end position="564"/>
    </location>
</feature>
<dbReference type="CDD" id="cd00350">
    <property type="entry name" value="rubredoxin_like"/>
    <property type="match status" value="1"/>
</dbReference>
<protein>
    <recommendedName>
        <fullName evidence="3">Rubredoxin-like domain-containing protein</fullName>
    </recommendedName>
</protein>
<dbReference type="AlphaFoldDB" id="A0ABD3RZU9"/>